<proteinExistence type="predicted"/>
<accession>A0A9W5X3X6</accession>
<dbReference type="Proteomes" id="UP000621492">
    <property type="component" value="Unassembled WGS sequence"/>
</dbReference>
<dbReference type="InterPro" id="IPR025618">
    <property type="entry name" value="YtpI"/>
</dbReference>
<organism evidence="2 3">
    <name type="scientific">Lentibacillus populi</name>
    <dbReference type="NCBI Taxonomy" id="1827502"/>
    <lineage>
        <taxon>Bacteria</taxon>
        <taxon>Bacillati</taxon>
        <taxon>Bacillota</taxon>
        <taxon>Bacilli</taxon>
        <taxon>Bacillales</taxon>
        <taxon>Bacillaceae</taxon>
        <taxon>Lentibacillus</taxon>
    </lineage>
</organism>
<reference evidence="2" key="2">
    <citation type="submission" date="2020-09" db="EMBL/GenBank/DDBJ databases">
        <authorList>
            <person name="Sun Q."/>
            <person name="Zhou Y."/>
        </authorList>
    </citation>
    <scope>NUCLEOTIDE SEQUENCE</scope>
    <source>
        <strain evidence="2">CGMCC 1.15454</strain>
    </source>
</reference>
<name>A0A9W5X3X6_9BACI</name>
<comment type="caution">
    <text evidence="2">The sequence shown here is derived from an EMBL/GenBank/DDBJ whole genome shotgun (WGS) entry which is preliminary data.</text>
</comment>
<sequence>MVIFPIIIVLSFVLFVYYWVAISRSKDKLTQHYFHAKSRICLGIFVLVFGINQYLYYETRLSLFIGIVFVILGGMQLIRGIKETKHYRNEWRRLYPKEN</sequence>
<keyword evidence="1" id="KW-1133">Transmembrane helix</keyword>
<evidence type="ECO:0000256" key="1">
    <source>
        <dbReference type="SAM" id="Phobius"/>
    </source>
</evidence>
<keyword evidence="1" id="KW-0812">Transmembrane</keyword>
<protein>
    <recommendedName>
        <fullName evidence="4">YtpI-like protein</fullName>
    </recommendedName>
</protein>
<dbReference type="Pfam" id="PF14007">
    <property type="entry name" value="YtpI"/>
    <property type="match status" value="1"/>
</dbReference>
<feature type="transmembrane region" description="Helical" evidence="1">
    <location>
        <begin position="34"/>
        <end position="55"/>
    </location>
</feature>
<evidence type="ECO:0000313" key="3">
    <source>
        <dbReference type="Proteomes" id="UP000621492"/>
    </source>
</evidence>
<feature type="transmembrane region" description="Helical" evidence="1">
    <location>
        <begin position="6"/>
        <end position="22"/>
    </location>
</feature>
<dbReference type="RefSeq" id="WP_088050856.1">
    <property type="nucleotide sequence ID" value="NZ_BMJD01000001.1"/>
</dbReference>
<dbReference type="EMBL" id="BMJD01000001">
    <property type="protein sequence ID" value="GGB27553.1"/>
    <property type="molecule type" value="Genomic_DNA"/>
</dbReference>
<evidence type="ECO:0008006" key="4">
    <source>
        <dbReference type="Google" id="ProtNLM"/>
    </source>
</evidence>
<reference evidence="2" key="1">
    <citation type="journal article" date="2014" name="Int. J. Syst. Evol. Microbiol.">
        <title>Complete genome sequence of Corynebacterium casei LMG S-19264T (=DSM 44701T), isolated from a smear-ripened cheese.</title>
        <authorList>
            <consortium name="US DOE Joint Genome Institute (JGI-PGF)"/>
            <person name="Walter F."/>
            <person name="Albersmeier A."/>
            <person name="Kalinowski J."/>
            <person name="Ruckert C."/>
        </authorList>
    </citation>
    <scope>NUCLEOTIDE SEQUENCE</scope>
    <source>
        <strain evidence="2">CGMCC 1.15454</strain>
    </source>
</reference>
<evidence type="ECO:0000313" key="2">
    <source>
        <dbReference type="EMBL" id="GGB27553.1"/>
    </source>
</evidence>
<dbReference type="AlphaFoldDB" id="A0A9W5X3X6"/>
<keyword evidence="1" id="KW-0472">Membrane</keyword>
<keyword evidence="3" id="KW-1185">Reference proteome</keyword>
<gene>
    <name evidence="2" type="ORF">GCM10011409_01020</name>
</gene>
<feature type="transmembrane region" description="Helical" evidence="1">
    <location>
        <begin position="61"/>
        <end position="78"/>
    </location>
</feature>